<name>A0ABN3YVW4_FIBSS</name>
<keyword evidence="2" id="KW-1185">Reference proteome</keyword>
<accession>A0ABN3YVW4</accession>
<organism evidence="1 2">
    <name type="scientific">Fibrobacter succinogenes (strain ATCC 19169 / S85)</name>
    <dbReference type="NCBI Taxonomy" id="59374"/>
    <lineage>
        <taxon>Bacteria</taxon>
        <taxon>Pseudomonadati</taxon>
        <taxon>Fibrobacterota</taxon>
        <taxon>Fibrobacteria</taxon>
        <taxon>Fibrobacterales</taxon>
        <taxon>Fibrobacteraceae</taxon>
        <taxon>Fibrobacter</taxon>
    </lineage>
</organism>
<protein>
    <recommendedName>
        <fullName evidence="3">Lipoprotein</fullName>
    </recommendedName>
</protein>
<dbReference type="Proteomes" id="UP000001497">
    <property type="component" value="Chromosome"/>
</dbReference>
<sequence>MSCDYQKRECVVKASKCLTDEAYRDSLYKGWKAPINKDSLVDSVFAMLREQRQILLNLNAEKNAAAPASVEEKSAPEIQPVIETPNVAPVVENVEEPVREENPNEVTANEVTNAASEPVVNEQPKNPEIQPKESKWGKLLTGAGAAIAGAAVGAAVVDKLVCKERLDITVEYKLMVACLNSCGYDDETVEKCGAGIMQWLCKEKEKAGTIMNRVRSSCSIR</sequence>
<evidence type="ECO:0000313" key="1">
    <source>
        <dbReference type="EMBL" id="ACX75783.1"/>
    </source>
</evidence>
<dbReference type="EMBL" id="CP001792">
    <property type="protein sequence ID" value="ACX75783.1"/>
    <property type="molecule type" value="Genomic_DNA"/>
</dbReference>
<reference evidence="1" key="1">
    <citation type="submission" date="2009-10" db="EMBL/GenBank/DDBJ databases">
        <title>Complete sequence of Fibrobacter succinogenes subsp. succinogenes S85.</title>
        <authorList>
            <consortium name="US DOE Joint Genome Institute"/>
            <person name="Lucas S."/>
            <person name="Copeland A."/>
            <person name="Lapidus A."/>
            <person name="Glavina del Rio T."/>
            <person name="Tice H."/>
            <person name="Bruce D."/>
            <person name="Goodwin L."/>
            <person name="Pitluck S."/>
            <person name="Chertkov O."/>
            <person name="Detter J.C."/>
            <person name="Han C."/>
            <person name="Tapia R."/>
            <person name="Larimer F."/>
            <person name="Land M."/>
            <person name="Hauser L."/>
            <person name="Kyrpides N."/>
            <person name="Mikhailova N."/>
            <person name="Weimer P.J."/>
            <person name="Stevenson D.M."/>
            <person name="Boyum J."/>
            <person name="Brumm P.I."/>
            <person name="Mead D."/>
        </authorList>
    </citation>
    <scope>NUCLEOTIDE SEQUENCE [LARGE SCALE GENOMIC DNA]</scope>
    <source>
        <strain evidence="1">S85</strain>
    </source>
</reference>
<evidence type="ECO:0008006" key="3">
    <source>
        <dbReference type="Google" id="ProtNLM"/>
    </source>
</evidence>
<evidence type="ECO:0000313" key="2">
    <source>
        <dbReference type="Proteomes" id="UP000001497"/>
    </source>
</evidence>
<gene>
    <name evidence="1" type="ordered locus">Fisuc_2197</name>
</gene>
<proteinExistence type="predicted"/>